<name>A0A6G1HZ22_9PEZI</name>
<gene>
    <name evidence="1" type="ORF">EJ06DRAFT_529276</name>
</gene>
<dbReference type="EMBL" id="ML996693">
    <property type="protein sequence ID" value="KAF2401116.1"/>
    <property type="molecule type" value="Genomic_DNA"/>
</dbReference>
<evidence type="ECO:0000313" key="1">
    <source>
        <dbReference type="EMBL" id="KAF2401116.1"/>
    </source>
</evidence>
<keyword evidence="2" id="KW-1185">Reference proteome</keyword>
<evidence type="ECO:0000313" key="2">
    <source>
        <dbReference type="Proteomes" id="UP000799640"/>
    </source>
</evidence>
<accession>A0A6G1HZ22</accession>
<dbReference type="AlphaFoldDB" id="A0A6G1HZ22"/>
<protein>
    <submittedName>
        <fullName evidence="1">Uncharacterized protein</fullName>
    </submittedName>
</protein>
<sequence length="90" mass="10297">MKLDNWLKFSGKFVLDSTAYTWTAENVFTIRTFRLEKMLAGRLCLVARYRQQIGQLRQGGTLAVDAREVDLYVAVLTCVAVMRKLRPRAG</sequence>
<proteinExistence type="predicted"/>
<reference evidence="1" key="1">
    <citation type="journal article" date="2020" name="Stud. Mycol.">
        <title>101 Dothideomycetes genomes: a test case for predicting lifestyles and emergence of pathogens.</title>
        <authorList>
            <person name="Haridas S."/>
            <person name="Albert R."/>
            <person name="Binder M."/>
            <person name="Bloem J."/>
            <person name="Labutti K."/>
            <person name="Salamov A."/>
            <person name="Andreopoulos B."/>
            <person name="Baker S."/>
            <person name="Barry K."/>
            <person name="Bills G."/>
            <person name="Bluhm B."/>
            <person name="Cannon C."/>
            <person name="Castanera R."/>
            <person name="Culley D."/>
            <person name="Daum C."/>
            <person name="Ezra D."/>
            <person name="Gonzalez J."/>
            <person name="Henrissat B."/>
            <person name="Kuo A."/>
            <person name="Liang C."/>
            <person name="Lipzen A."/>
            <person name="Lutzoni F."/>
            <person name="Magnuson J."/>
            <person name="Mondo S."/>
            <person name="Nolan M."/>
            <person name="Ohm R."/>
            <person name="Pangilinan J."/>
            <person name="Park H.-J."/>
            <person name="Ramirez L."/>
            <person name="Alfaro M."/>
            <person name="Sun H."/>
            <person name="Tritt A."/>
            <person name="Yoshinaga Y."/>
            <person name="Zwiers L.-H."/>
            <person name="Turgeon B."/>
            <person name="Goodwin S."/>
            <person name="Spatafora J."/>
            <person name="Crous P."/>
            <person name="Grigoriev I."/>
        </authorList>
    </citation>
    <scope>NUCLEOTIDE SEQUENCE</scope>
    <source>
        <strain evidence="1">CBS 262.69</strain>
    </source>
</reference>
<dbReference type="Proteomes" id="UP000799640">
    <property type="component" value="Unassembled WGS sequence"/>
</dbReference>
<organism evidence="1 2">
    <name type="scientific">Trichodelitschia bisporula</name>
    <dbReference type="NCBI Taxonomy" id="703511"/>
    <lineage>
        <taxon>Eukaryota</taxon>
        <taxon>Fungi</taxon>
        <taxon>Dikarya</taxon>
        <taxon>Ascomycota</taxon>
        <taxon>Pezizomycotina</taxon>
        <taxon>Dothideomycetes</taxon>
        <taxon>Dothideomycetes incertae sedis</taxon>
        <taxon>Phaeotrichales</taxon>
        <taxon>Phaeotrichaceae</taxon>
        <taxon>Trichodelitschia</taxon>
    </lineage>
</organism>
<dbReference type="OrthoDB" id="21214at2759"/>